<evidence type="ECO:0000256" key="9">
    <source>
        <dbReference type="ARBA" id="ARBA00023306"/>
    </source>
</evidence>
<dbReference type="OMA" id="CMLRIYS"/>
<keyword evidence="8" id="KW-0175">Coiled coil</keyword>
<dbReference type="AlphaFoldDB" id="A0A8C4ZG56"/>
<dbReference type="PANTHER" id="PTHR14527:SF2">
    <property type="entry name" value="PROTEIN MIS12 HOMOLOG"/>
    <property type="match status" value="1"/>
</dbReference>
<keyword evidence="7" id="KW-0995">Kinetochore</keyword>
<evidence type="ECO:0000313" key="12">
    <source>
        <dbReference type="Proteomes" id="UP000694546"/>
    </source>
</evidence>
<proteinExistence type="inferred from homology"/>
<dbReference type="Ensembl" id="ENSGMOT00000013654.2">
    <property type="protein sequence ID" value="ENSGMOP00000013300.2"/>
    <property type="gene ID" value="ENSGMOG00000012427.2"/>
</dbReference>
<evidence type="ECO:0000256" key="1">
    <source>
        <dbReference type="ARBA" id="ARBA00004629"/>
    </source>
</evidence>
<name>A0A8C4ZG56_GADMO</name>
<dbReference type="Proteomes" id="UP000694546">
    <property type="component" value="Chromosome 14"/>
</dbReference>
<comment type="similarity">
    <text evidence="2">Belongs to the mis12 family.</text>
</comment>
<keyword evidence="12" id="KW-1185">Reference proteome</keyword>
<accession>A0A8C4ZG56</accession>
<keyword evidence="9" id="KW-0131">Cell cycle</keyword>
<organism evidence="11 12">
    <name type="scientific">Gadus morhua</name>
    <name type="common">Atlantic cod</name>
    <dbReference type="NCBI Taxonomy" id="8049"/>
    <lineage>
        <taxon>Eukaryota</taxon>
        <taxon>Metazoa</taxon>
        <taxon>Chordata</taxon>
        <taxon>Craniata</taxon>
        <taxon>Vertebrata</taxon>
        <taxon>Euteleostomi</taxon>
        <taxon>Actinopterygii</taxon>
        <taxon>Neopterygii</taxon>
        <taxon>Teleostei</taxon>
        <taxon>Neoteleostei</taxon>
        <taxon>Acanthomorphata</taxon>
        <taxon>Zeiogadaria</taxon>
        <taxon>Gadariae</taxon>
        <taxon>Gadiformes</taxon>
        <taxon>Gadoidei</taxon>
        <taxon>Gadidae</taxon>
        <taxon>Gadus</taxon>
    </lineage>
</organism>
<dbReference type="PANTHER" id="PTHR14527">
    <property type="entry name" value="PROTEIN MIS12 HOMOLOG"/>
    <property type="match status" value="1"/>
</dbReference>
<dbReference type="GeneTree" id="ENSGT00390000018665"/>
<evidence type="ECO:0000313" key="11">
    <source>
        <dbReference type="Ensembl" id="ENSGMOP00000013300.2"/>
    </source>
</evidence>
<sequence>GCDDRHCDGVGVTALDILSPSTLKLYEAQFFGFTPQTCMFRIYSAFQDCLCGILLVVEKVCVRKLKKRDKTQDEDLLQSKARECSQELYGFLEQRFQSFSKRMDALLVDKCFSIPPNVLLPGDKPHRKSPRDVTDLMRVESSLAALQSAHQAELCARQELLAELEEQREVREQLDGILRWVGELQTAWLKEGLGSFNENFPQVMESVKKLQVNVAEICDKRPKEPDS</sequence>
<keyword evidence="4" id="KW-0158">Chromosome</keyword>
<comment type="subcellular location">
    <subcellularLocation>
        <location evidence="1">Chromosome</location>
        <location evidence="1">Centromere</location>
        <location evidence="1">Kinetochore</location>
    </subcellularLocation>
</comment>
<keyword evidence="6" id="KW-0498">Mitosis</keyword>
<reference evidence="11" key="1">
    <citation type="submission" date="2025-08" db="UniProtKB">
        <authorList>
            <consortium name="Ensembl"/>
        </authorList>
    </citation>
    <scope>IDENTIFICATION</scope>
</reference>
<evidence type="ECO:0000256" key="6">
    <source>
        <dbReference type="ARBA" id="ARBA00022776"/>
    </source>
</evidence>
<dbReference type="GO" id="GO:0051382">
    <property type="term" value="P:kinetochore assembly"/>
    <property type="evidence" value="ECO:0007669"/>
    <property type="project" value="TreeGrafter"/>
</dbReference>
<evidence type="ECO:0000256" key="7">
    <source>
        <dbReference type="ARBA" id="ARBA00022838"/>
    </source>
</evidence>
<evidence type="ECO:0000256" key="3">
    <source>
        <dbReference type="ARBA" id="ARBA00013793"/>
    </source>
</evidence>
<evidence type="ECO:0000256" key="2">
    <source>
        <dbReference type="ARBA" id="ARBA00008643"/>
    </source>
</evidence>
<dbReference type="InterPro" id="IPR008685">
    <property type="entry name" value="Centromere_Mis12"/>
</dbReference>
<dbReference type="GO" id="GO:0000070">
    <property type="term" value="P:mitotic sister chromatid segregation"/>
    <property type="evidence" value="ECO:0007669"/>
    <property type="project" value="TreeGrafter"/>
</dbReference>
<protein>
    <recommendedName>
        <fullName evidence="3">Protein MIS12 homolog</fullName>
    </recommendedName>
</protein>
<dbReference type="Pfam" id="PF05859">
    <property type="entry name" value="Mis12"/>
    <property type="match status" value="1"/>
</dbReference>
<reference evidence="11" key="2">
    <citation type="submission" date="2025-09" db="UniProtKB">
        <authorList>
            <consortium name="Ensembl"/>
        </authorList>
    </citation>
    <scope>IDENTIFICATION</scope>
</reference>
<keyword evidence="5" id="KW-0132">Cell division</keyword>
<evidence type="ECO:0000256" key="10">
    <source>
        <dbReference type="ARBA" id="ARBA00023328"/>
    </source>
</evidence>
<keyword evidence="10" id="KW-0137">Centromere</keyword>
<dbReference type="GO" id="GO:0000444">
    <property type="term" value="C:MIS12/MIND type complex"/>
    <property type="evidence" value="ECO:0007669"/>
    <property type="project" value="TreeGrafter"/>
</dbReference>
<dbReference type="GO" id="GO:0051301">
    <property type="term" value="P:cell division"/>
    <property type="evidence" value="ECO:0007669"/>
    <property type="project" value="UniProtKB-KW"/>
</dbReference>
<evidence type="ECO:0000256" key="5">
    <source>
        <dbReference type="ARBA" id="ARBA00022618"/>
    </source>
</evidence>
<evidence type="ECO:0000256" key="4">
    <source>
        <dbReference type="ARBA" id="ARBA00022454"/>
    </source>
</evidence>
<dbReference type="GO" id="GO:0005634">
    <property type="term" value="C:nucleus"/>
    <property type="evidence" value="ECO:0007669"/>
    <property type="project" value="InterPro"/>
</dbReference>
<evidence type="ECO:0000256" key="8">
    <source>
        <dbReference type="ARBA" id="ARBA00023054"/>
    </source>
</evidence>